<dbReference type="SUPFAM" id="SSF53335">
    <property type="entry name" value="S-adenosyl-L-methionine-dependent methyltransferases"/>
    <property type="match status" value="1"/>
</dbReference>
<dbReference type="GO" id="GO:0032259">
    <property type="term" value="P:methylation"/>
    <property type="evidence" value="ECO:0007669"/>
    <property type="project" value="UniProtKB-KW"/>
</dbReference>
<keyword evidence="2" id="KW-0808">Transferase</keyword>
<gene>
    <name evidence="2" type="ORF">B0J12DRAFT_708091</name>
</gene>
<dbReference type="CDD" id="cd02440">
    <property type="entry name" value="AdoMet_MTases"/>
    <property type="match status" value="1"/>
</dbReference>
<dbReference type="PANTHER" id="PTHR43591">
    <property type="entry name" value="METHYLTRANSFERASE"/>
    <property type="match status" value="1"/>
</dbReference>
<keyword evidence="2" id="KW-0489">Methyltransferase</keyword>
<feature type="compositionally biased region" description="Polar residues" evidence="1">
    <location>
        <begin position="8"/>
        <end position="17"/>
    </location>
</feature>
<evidence type="ECO:0000313" key="3">
    <source>
        <dbReference type="Proteomes" id="UP000774617"/>
    </source>
</evidence>
<dbReference type="InterPro" id="IPR029063">
    <property type="entry name" value="SAM-dependent_MTases_sf"/>
</dbReference>
<comment type="caution">
    <text evidence="2">The sequence shown here is derived from an EMBL/GenBank/DDBJ whole genome shotgun (WGS) entry which is preliminary data.</text>
</comment>
<sequence length="362" mass="41094">MADDVEQAQGSPSSPQQIIEPDVRLSRFPSQVGQHAHSAQSATEFSDEAYAESSASSVLTSIASEIKKGREENGRIYAAYGSQEYMLPVDEHELDRMDMQHHKYTLLQGDRLYLAPIRDDPQKILDIGTGTGIWAIDMAEKFPSAEVIGTDIAPVQPHWTPPNCYFEVDDCELDWQYKPSSFDFIHTRDCYLSIRNWPRLIGQAYDHLKPGGWLELSCVWPVPQSDDGTLDQSSGYVELCQTFMDIGKAIGADADVPRRYKRYLLEQGFQDVDEVVFKVPTSEWPKDNRLKKIGALERLNLLEGGEAFLLRGFTKEFGRSRAEMEVMLMRMRKELMANKFHSYVSFYVVYGRKPESAPPSGE</sequence>
<dbReference type="EMBL" id="JAGTJR010000004">
    <property type="protein sequence ID" value="KAH7061306.1"/>
    <property type="molecule type" value="Genomic_DNA"/>
</dbReference>
<keyword evidence="3" id="KW-1185">Reference proteome</keyword>
<dbReference type="PANTHER" id="PTHR43591:SF31">
    <property type="entry name" value="LAEA-LIKE, PUTATIVE (AFU_ORTHOLOGUE AFUA_8G01930)-RELATED"/>
    <property type="match status" value="1"/>
</dbReference>
<evidence type="ECO:0000313" key="2">
    <source>
        <dbReference type="EMBL" id="KAH7061306.1"/>
    </source>
</evidence>
<evidence type="ECO:0000256" key="1">
    <source>
        <dbReference type="SAM" id="MobiDB-lite"/>
    </source>
</evidence>
<accession>A0ABQ8GNI6</accession>
<organism evidence="2 3">
    <name type="scientific">Macrophomina phaseolina</name>
    <dbReference type="NCBI Taxonomy" id="35725"/>
    <lineage>
        <taxon>Eukaryota</taxon>
        <taxon>Fungi</taxon>
        <taxon>Dikarya</taxon>
        <taxon>Ascomycota</taxon>
        <taxon>Pezizomycotina</taxon>
        <taxon>Dothideomycetes</taxon>
        <taxon>Dothideomycetes incertae sedis</taxon>
        <taxon>Botryosphaeriales</taxon>
        <taxon>Botryosphaeriaceae</taxon>
        <taxon>Macrophomina</taxon>
    </lineage>
</organism>
<name>A0ABQ8GNI6_9PEZI</name>
<feature type="region of interest" description="Disordered" evidence="1">
    <location>
        <begin position="1"/>
        <end position="45"/>
    </location>
</feature>
<dbReference type="GO" id="GO:0008168">
    <property type="term" value="F:methyltransferase activity"/>
    <property type="evidence" value="ECO:0007669"/>
    <property type="project" value="UniProtKB-KW"/>
</dbReference>
<proteinExistence type="predicted"/>
<protein>
    <submittedName>
        <fullName evidence="2">S-adenosyl-L-methionine-dependent methyltransferase</fullName>
    </submittedName>
</protein>
<dbReference type="Gene3D" id="3.40.50.150">
    <property type="entry name" value="Vaccinia Virus protein VP39"/>
    <property type="match status" value="1"/>
</dbReference>
<reference evidence="2 3" key="1">
    <citation type="journal article" date="2021" name="Nat. Commun.">
        <title>Genetic determinants of endophytism in the Arabidopsis root mycobiome.</title>
        <authorList>
            <person name="Mesny F."/>
            <person name="Miyauchi S."/>
            <person name="Thiergart T."/>
            <person name="Pickel B."/>
            <person name="Atanasova L."/>
            <person name="Karlsson M."/>
            <person name="Huettel B."/>
            <person name="Barry K.W."/>
            <person name="Haridas S."/>
            <person name="Chen C."/>
            <person name="Bauer D."/>
            <person name="Andreopoulos W."/>
            <person name="Pangilinan J."/>
            <person name="LaButti K."/>
            <person name="Riley R."/>
            <person name="Lipzen A."/>
            <person name="Clum A."/>
            <person name="Drula E."/>
            <person name="Henrissat B."/>
            <person name="Kohler A."/>
            <person name="Grigoriev I.V."/>
            <person name="Martin F.M."/>
            <person name="Hacquard S."/>
        </authorList>
    </citation>
    <scope>NUCLEOTIDE SEQUENCE [LARGE SCALE GENOMIC DNA]</scope>
    <source>
        <strain evidence="2 3">MPI-SDFR-AT-0080</strain>
    </source>
</reference>
<dbReference type="Proteomes" id="UP000774617">
    <property type="component" value="Unassembled WGS sequence"/>
</dbReference>
<feature type="compositionally biased region" description="Polar residues" evidence="1">
    <location>
        <begin position="28"/>
        <end position="43"/>
    </location>
</feature>
<dbReference type="Pfam" id="PF13489">
    <property type="entry name" value="Methyltransf_23"/>
    <property type="match status" value="1"/>
</dbReference>